<feature type="domain" description="Cilia- and flagella-associated protein 61 N-terminal" evidence="1">
    <location>
        <begin position="25"/>
        <end position="198"/>
    </location>
</feature>
<evidence type="ECO:0000259" key="1">
    <source>
        <dbReference type="Pfam" id="PF16092"/>
    </source>
</evidence>
<reference evidence="2" key="2">
    <citation type="submission" date="2025-09" db="UniProtKB">
        <authorList>
            <consortium name="Ensembl"/>
        </authorList>
    </citation>
    <scope>IDENTIFICATION</scope>
</reference>
<name>S4R4I4_PETMA</name>
<protein>
    <recommendedName>
        <fullName evidence="1">Cilia- and flagella-associated protein 61 N-terminal domain-containing protein</fullName>
    </recommendedName>
</protein>
<dbReference type="PANTHER" id="PTHR21178">
    <property type="entry name" value="CILIA- AND FLAGELLA-ASSOCIATED PROTEIN 61"/>
    <property type="match status" value="1"/>
</dbReference>
<dbReference type="HOGENOM" id="CLU_091035_0_0_1"/>
<organism evidence="2">
    <name type="scientific">Petromyzon marinus</name>
    <name type="common">Sea lamprey</name>
    <dbReference type="NCBI Taxonomy" id="7757"/>
    <lineage>
        <taxon>Eukaryota</taxon>
        <taxon>Metazoa</taxon>
        <taxon>Chordata</taxon>
        <taxon>Craniata</taxon>
        <taxon>Vertebrata</taxon>
        <taxon>Cyclostomata</taxon>
        <taxon>Hyperoartia</taxon>
        <taxon>Petromyzontiformes</taxon>
        <taxon>Petromyzontidae</taxon>
        <taxon>Petromyzon</taxon>
    </lineage>
</organism>
<dbReference type="PANTHER" id="PTHR21178:SF8">
    <property type="entry name" value="CILIA- AND FLAGELLA-ASSOCIATED PROTEIN 61"/>
    <property type="match status" value="1"/>
</dbReference>
<evidence type="ECO:0000313" key="2">
    <source>
        <dbReference type="Ensembl" id="ENSPMAP00000000113.1"/>
    </source>
</evidence>
<accession>S4R4I4</accession>
<proteinExistence type="predicted"/>
<dbReference type="InterPro" id="IPR032151">
    <property type="entry name" value="CFAP61_N"/>
</dbReference>
<dbReference type="Pfam" id="PF16092">
    <property type="entry name" value="CFAP61_N"/>
    <property type="match status" value="1"/>
</dbReference>
<dbReference type="InterPro" id="IPR038884">
    <property type="entry name" value="CFAP61"/>
</dbReference>
<dbReference type="AlphaFoldDB" id="S4R4I4"/>
<dbReference type="STRING" id="7757.ENSPMAP00000000113"/>
<reference evidence="2" key="1">
    <citation type="submission" date="2025-08" db="UniProtKB">
        <authorList>
            <consortium name="Ensembl"/>
        </authorList>
    </citation>
    <scope>IDENTIFICATION</scope>
</reference>
<dbReference type="GeneTree" id="ENSGT00390000004987"/>
<sequence length="210" mass="23120">VKEEGGEPGMEAGMIAGGAMEGVCARRTESSDVHHLEALVSPATEQLFGRVIPVSLIEKANLAVTLCNDTNEIIAHAAFLDYPNTACVDQAEWPSWMCKHFDSGKCTPLNTLFMHYFVAKSGVETDCAKQIIRTVFNAVPDLHFVFLLLKKNASPGAVLENIFTKMKMHGHVSDPGGSLYVCHRHNHFPILHIRQAREGGCLTWHCTHVI</sequence>
<dbReference type="OMA" id="CHEIMTT"/>
<dbReference type="Ensembl" id="ENSPMAT00000000113.1">
    <property type="protein sequence ID" value="ENSPMAP00000000113.1"/>
    <property type="gene ID" value="ENSPMAG00000000100.1"/>
</dbReference>